<protein>
    <submittedName>
        <fullName evidence="1">Uncharacterized protein</fullName>
    </submittedName>
</protein>
<dbReference type="Proteomes" id="UP001367508">
    <property type="component" value="Unassembled WGS sequence"/>
</dbReference>
<comment type="caution">
    <text evidence="1">The sequence shown here is derived from an EMBL/GenBank/DDBJ whole genome shotgun (WGS) entry which is preliminary data.</text>
</comment>
<dbReference type="AlphaFoldDB" id="A0AAN9MU51"/>
<accession>A0AAN9MU51</accession>
<organism evidence="1 2">
    <name type="scientific">Canavalia gladiata</name>
    <name type="common">Sword bean</name>
    <name type="synonym">Dolichos gladiatus</name>
    <dbReference type="NCBI Taxonomy" id="3824"/>
    <lineage>
        <taxon>Eukaryota</taxon>
        <taxon>Viridiplantae</taxon>
        <taxon>Streptophyta</taxon>
        <taxon>Embryophyta</taxon>
        <taxon>Tracheophyta</taxon>
        <taxon>Spermatophyta</taxon>
        <taxon>Magnoliopsida</taxon>
        <taxon>eudicotyledons</taxon>
        <taxon>Gunneridae</taxon>
        <taxon>Pentapetalae</taxon>
        <taxon>rosids</taxon>
        <taxon>fabids</taxon>
        <taxon>Fabales</taxon>
        <taxon>Fabaceae</taxon>
        <taxon>Papilionoideae</taxon>
        <taxon>50 kb inversion clade</taxon>
        <taxon>NPAAA clade</taxon>
        <taxon>indigoferoid/millettioid clade</taxon>
        <taxon>Phaseoleae</taxon>
        <taxon>Canavalia</taxon>
    </lineage>
</organism>
<proteinExistence type="predicted"/>
<evidence type="ECO:0000313" key="1">
    <source>
        <dbReference type="EMBL" id="KAK7360702.1"/>
    </source>
</evidence>
<keyword evidence="2" id="KW-1185">Reference proteome</keyword>
<dbReference type="EMBL" id="JAYMYQ010000001">
    <property type="protein sequence ID" value="KAK7360702.1"/>
    <property type="molecule type" value="Genomic_DNA"/>
</dbReference>
<sequence length="115" mass="12670">MEQTRLGGAAGLPCARTIDPCFRFHGNHVLLLCFGQGVARASAEHDYDLSMNLHALVQVYAKPSAIVSFARFCGDLRELHHPALVRRRGGSLCYSFEPGLEWGVLCSILEQSLLQ</sequence>
<gene>
    <name evidence="1" type="ORF">VNO77_02711</name>
</gene>
<evidence type="ECO:0000313" key="2">
    <source>
        <dbReference type="Proteomes" id="UP001367508"/>
    </source>
</evidence>
<reference evidence="1 2" key="1">
    <citation type="submission" date="2024-01" db="EMBL/GenBank/DDBJ databases">
        <title>The genomes of 5 underutilized Papilionoideae crops provide insights into root nodulation and disease resistanc.</title>
        <authorList>
            <person name="Jiang F."/>
        </authorList>
    </citation>
    <scope>NUCLEOTIDE SEQUENCE [LARGE SCALE GENOMIC DNA]</scope>
    <source>
        <strain evidence="1">LVBAO_FW01</strain>
        <tissue evidence="1">Leaves</tissue>
    </source>
</reference>
<name>A0AAN9MU51_CANGL</name>